<dbReference type="Gene3D" id="3.30.1490.300">
    <property type="match status" value="1"/>
</dbReference>
<feature type="domain" description="SHS2" evidence="2">
    <location>
        <begin position="9"/>
        <end position="206"/>
    </location>
</feature>
<proteinExistence type="predicted"/>
<dbReference type="GO" id="GO:0051301">
    <property type="term" value="P:cell division"/>
    <property type="evidence" value="ECO:0007669"/>
    <property type="project" value="UniProtKB-KW"/>
</dbReference>
<comment type="caution">
    <text evidence="3">The sequence shown here is derived from an EMBL/GenBank/DDBJ whole genome shotgun (WGS) entry which is preliminary data.</text>
</comment>
<dbReference type="Gene3D" id="3.30.420.40">
    <property type="match status" value="2"/>
</dbReference>
<dbReference type="SMART" id="SM00842">
    <property type="entry name" value="FtsA"/>
    <property type="match status" value="1"/>
</dbReference>
<dbReference type="Proteomes" id="UP001235840">
    <property type="component" value="Unassembled WGS sequence"/>
</dbReference>
<dbReference type="InterPro" id="IPR003494">
    <property type="entry name" value="SHS2_FtsA"/>
</dbReference>
<evidence type="ECO:0000313" key="3">
    <source>
        <dbReference type="EMBL" id="MDQ0166771.1"/>
    </source>
</evidence>
<dbReference type="SUPFAM" id="SSF53067">
    <property type="entry name" value="Actin-like ATPase domain"/>
    <property type="match status" value="2"/>
</dbReference>
<gene>
    <name evidence="3" type="ORF">J2S11_002687</name>
</gene>
<evidence type="ECO:0000259" key="2">
    <source>
        <dbReference type="SMART" id="SM00842"/>
    </source>
</evidence>
<name>A0ABT9W0L1_9BACI</name>
<dbReference type="PROSITE" id="PS50889">
    <property type="entry name" value="S4"/>
    <property type="match status" value="1"/>
</dbReference>
<dbReference type="PANTHER" id="PTHR32432:SF3">
    <property type="entry name" value="ETHANOLAMINE UTILIZATION PROTEIN EUTJ"/>
    <property type="match status" value="1"/>
</dbReference>
<keyword evidence="3" id="KW-0132">Cell division</keyword>
<dbReference type="InterPro" id="IPR043129">
    <property type="entry name" value="ATPase_NBD"/>
</dbReference>
<dbReference type="RefSeq" id="WP_307395240.1">
    <property type="nucleotide sequence ID" value="NZ_BAAADK010000047.1"/>
</dbReference>
<dbReference type="PANTHER" id="PTHR32432">
    <property type="entry name" value="CELL DIVISION PROTEIN FTSA-RELATED"/>
    <property type="match status" value="1"/>
</dbReference>
<protein>
    <submittedName>
        <fullName evidence="3">Cell division protein FtsA</fullName>
    </submittedName>
</protein>
<dbReference type="Pfam" id="PF14450">
    <property type="entry name" value="FtsA"/>
    <property type="match status" value="1"/>
</dbReference>
<keyword evidence="3" id="KW-0131">Cell cycle</keyword>
<accession>A0ABT9W0L1</accession>
<sequence length="719" mass="79748">MATKNGQPIFALDIGTRSVVGILLHKHAEGYEVIDYMAQEHTERSMVDGQIHDVMAVAQVIRTVKQKLEGKHGPLSKVAVAAAGRSLKTKRAKVSKDIEGRPILTQEDILTMELEAVQLAQADLAEEIKALDQTHFYCVGYSVIRYTLDDEAIGNLIDQRGKEAAVEIIATFLPRVVVDSLISALKRADLEMEALTLEPIAAINVLIPNTMRRLNIALVDIGAGTSDIALTSEGAITAYGMVPCAGDEITEALSHEYILDFNDAEQIKRKLYQQESVEFDDVLGFHQQLPSMELVKKIQPAIQDLATQISREIMNLNGKAPQAVMLIGGGALTPTLNHWVADLLGLPENRVGIRGLQLNQSITMAEELNLSGPEAVTPIGIAIAAEQHPVKYLSVTVNQNTVRLFDLRKLTIGDAILSSGININRWYGKPGLAISIELNGRLTHIPGTLGEPPAITCNGAAASLIQPLQENDQILIQEGATGRNAVAKVKDIVSHTEHLQVYINSINYSIPPEIFVNQQRVSLDHDVKDRDEVKIIYPSQVQDTLRFAGMDTEQMKPQRIHYYLNQEEKWLEDPGAAIFKNKLPTSLLEPIQHGDEITVKQMSKKIYTVMDVIPENLKHSEEIVVTFNGEKVKLSNSRYMILLNDKPIDDSNENIKAGDQISIIEKEESPLCFSDIFRYVDVDTHSREKGKKFVLRVNQDLAAFDTLIRHGDMLELSWE</sequence>
<dbReference type="EMBL" id="JAUSTY010000010">
    <property type="protein sequence ID" value="MDQ0166771.1"/>
    <property type="molecule type" value="Genomic_DNA"/>
</dbReference>
<evidence type="ECO:0000256" key="1">
    <source>
        <dbReference type="PROSITE-ProRule" id="PRU00182"/>
    </source>
</evidence>
<keyword evidence="1" id="KW-0694">RNA-binding</keyword>
<dbReference type="InterPro" id="IPR050696">
    <property type="entry name" value="FtsA/MreB"/>
</dbReference>
<organism evidence="3 4">
    <name type="scientific">Caldalkalibacillus horti</name>
    <dbReference type="NCBI Taxonomy" id="77523"/>
    <lineage>
        <taxon>Bacteria</taxon>
        <taxon>Bacillati</taxon>
        <taxon>Bacillota</taxon>
        <taxon>Bacilli</taxon>
        <taxon>Bacillales</taxon>
        <taxon>Bacillaceae</taxon>
        <taxon>Caldalkalibacillus</taxon>
    </lineage>
</organism>
<keyword evidence="4" id="KW-1185">Reference proteome</keyword>
<dbReference type="CDD" id="cd24004">
    <property type="entry name" value="ASKHA_NBD_PilM-like"/>
    <property type="match status" value="1"/>
</dbReference>
<reference evidence="3 4" key="1">
    <citation type="submission" date="2023-07" db="EMBL/GenBank/DDBJ databases">
        <title>Genomic Encyclopedia of Type Strains, Phase IV (KMG-IV): sequencing the most valuable type-strain genomes for metagenomic binning, comparative biology and taxonomic classification.</title>
        <authorList>
            <person name="Goeker M."/>
        </authorList>
    </citation>
    <scope>NUCLEOTIDE SEQUENCE [LARGE SCALE GENOMIC DNA]</scope>
    <source>
        <strain evidence="3 4">DSM 12751</strain>
    </source>
</reference>
<evidence type="ECO:0000313" key="4">
    <source>
        <dbReference type="Proteomes" id="UP001235840"/>
    </source>
</evidence>